<comment type="caution">
    <text evidence="1">The sequence shown here is derived from an EMBL/GenBank/DDBJ whole genome shotgun (WGS) entry which is preliminary data.</text>
</comment>
<name>A0AAV4UDL9_9ARAC</name>
<evidence type="ECO:0000313" key="2">
    <source>
        <dbReference type="Proteomes" id="UP001054837"/>
    </source>
</evidence>
<proteinExistence type="predicted"/>
<evidence type="ECO:0000313" key="1">
    <source>
        <dbReference type="EMBL" id="GIY55886.1"/>
    </source>
</evidence>
<protein>
    <submittedName>
        <fullName evidence="1">Uncharacterized protein</fullName>
    </submittedName>
</protein>
<reference evidence="1 2" key="1">
    <citation type="submission" date="2021-06" db="EMBL/GenBank/DDBJ databases">
        <title>Caerostris darwini draft genome.</title>
        <authorList>
            <person name="Kono N."/>
            <person name="Arakawa K."/>
        </authorList>
    </citation>
    <scope>NUCLEOTIDE SEQUENCE [LARGE SCALE GENOMIC DNA]</scope>
</reference>
<dbReference type="Proteomes" id="UP001054837">
    <property type="component" value="Unassembled WGS sequence"/>
</dbReference>
<sequence length="181" mass="21248">MEPLASNHLRFHFSFAHYPGRFRNPPRKISWRQSSTKSPYTSAACETRLKVIFGTKGNEMEPLASNHLRFHFSFADYPERFRNPPRKVIEWLKTLAGGNLPQNRHDSVAGETRLKVIFGTKGNEMELLASNHLKFHVSFVDYPGRFRNPPRKVIEWLKRYWEVKSETLHSFCFFLSEPPLQ</sequence>
<dbReference type="EMBL" id="BPLQ01011132">
    <property type="protein sequence ID" value="GIY55886.1"/>
    <property type="molecule type" value="Genomic_DNA"/>
</dbReference>
<organism evidence="1 2">
    <name type="scientific">Caerostris darwini</name>
    <dbReference type="NCBI Taxonomy" id="1538125"/>
    <lineage>
        <taxon>Eukaryota</taxon>
        <taxon>Metazoa</taxon>
        <taxon>Ecdysozoa</taxon>
        <taxon>Arthropoda</taxon>
        <taxon>Chelicerata</taxon>
        <taxon>Arachnida</taxon>
        <taxon>Araneae</taxon>
        <taxon>Araneomorphae</taxon>
        <taxon>Entelegynae</taxon>
        <taxon>Araneoidea</taxon>
        <taxon>Araneidae</taxon>
        <taxon>Caerostris</taxon>
    </lineage>
</organism>
<dbReference type="AlphaFoldDB" id="A0AAV4UDL9"/>
<gene>
    <name evidence="1" type="ORF">CDAR_584941</name>
</gene>
<keyword evidence="2" id="KW-1185">Reference proteome</keyword>
<accession>A0AAV4UDL9</accession>